<proteinExistence type="inferred from homology"/>
<comment type="cofactor">
    <cofactor evidence="3">
        <name>Mg(2+)</name>
        <dbReference type="ChEBI" id="CHEBI:18420"/>
    </cofactor>
    <text evidence="3">Binds 2 magnesium ions per monomer.</text>
</comment>
<dbReference type="PANTHER" id="PTHR43285">
    <property type="entry name" value="ANTHRANILATE PHOSPHORIBOSYLTRANSFERASE"/>
    <property type="match status" value="1"/>
</dbReference>
<dbReference type="GO" id="GO:0004048">
    <property type="term" value="F:anthranilate phosphoribosyltransferase activity"/>
    <property type="evidence" value="ECO:0007669"/>
    <property type="project" value="UniProtKB-UniRule"/>
</dbReference>
<gene>
    <name evidence="3 6" type="primary">trpD</name>
    <name evidence="6" type="ORF">CGL56_08790</name>
</gene>
<feature type="binding site" evidence="3">
    <location>
        <begin position="82"/>
        <end position="83"/>
    </location>
    <ligand>
        <name>5-phospho-alpha-D-ribose 1-diphosphate</name>
        <dbReference type="ChEBI" id="CHEBI:58017"/>
    </ligand>
</feature>
<keyword evidence="3" id="KW-0460">Magnesium</keyword>
<dbReference type="NCBIfam" id="TIGR01245">
    <property type="entry name" value="trpD"/>
    <property type="match status" value="1"/>
</dbReference>
<dbReference type="SUPFAM" id="SSF47648">
    <property type="entry name" value="Nucleoside phosphorylase/phosphoribosyltransferase N-terminal domain"/>
    <property type="match status" value="1"/>
</dbReference>
<comment type="pathway">
    <text evidence="3">Amino-acid biosynthesis; L-tryptophan biosynthesis; L-tryptophan from chorismate: step 2/5.</text>
</comment>
<dbReference type="PANTHER" id="PTHR43285:SF2">
    <property type="entry name" value="ANTHRANILATE PHOSPHORIBOSYLTRANSFERASE"/>
    <property type="match status" value="1"/>
</dbReference>
<comment type="caution">
    <text evidence="3">Lacks conserved residue(s) required for the propagation of feature annotation.</text>
</comment>
<protein>
    <recommendedName>
        <fullName evidence="3">Anthranilate phosphoribosyltransferase</fullName>
        <ecNumber evidence="3">2.4.2.18</ecNumber>
    </recommendedName>
</protein>
<evidence type="ECO:0000256" key="2">
    <source>
        <dbReference type="ARBA" id="ARBA00022679"/>
    </source>
</evidence>
<feature type="binding site" evidence="3">
    <location>
        <position position="165"/>
    </location>
    <ligand>
        <name>anthranilate</name>
        <dbReference type="ChEBI" id="CHEBI:16567"/>
        <label>2</label>
    </ligand>
</feature>
<keyword evidence="1 3" id="KW-0328">Glycosyltransferase</keyword>
<reference evidence="6 7" key="1">
    <citation type="submission" date="2017-10" db="EMBL/GenBank/DDBJ databases">
        <title>The draft genome sequence of Lewinella marina KCTC 32374.</title>
        <authorList>
            <person name="Wang K."/>
        </authorList>
    </citation>
    <scope>NUCLEOTIDE SEQUENCE [LARGE SCALE GENOMIC DNA]</scope>
    <source>
        <strain evidence="6 7">MKG-38</strain>
    </source>
</reference>
<dbReference type="InterPro" id="IPR017459">
    <property type="entry name" value="Glycosyl_Trfase_fam3_N_dom"/>
</dbReference>
<evidence type="ECO:0000313" key="6">
    <source>
        <dbReference type="EMBL" id="PHK98561.1"/>
    </source>
</evidence>
<dbReference type="SUPFAM" id="SSF52418">
    <property type="entry name" value="Nucleoside phosphorylase/phosphoribosyltransferase catalytic domain"/>
    <property type="match status" value="1"/>
</dbReference>
<dbReference type="GO" id="GO:0005829">
    <property type="term" value="C:cytosol"/>
    <property type="evidence" value="ECO:0007669"/>
    <property type="project" value="TreeGrafter"/>
</dbReference>
<feature type="binding site" evidence="3">
    <location>
        <position position="79"/>
    </location>
    <ligand>
        <name>5-phospho-alpha-D-ribose 1-diphosphate</name>
        <dbReference type="ChEBI" id="CHEBI:58017"/>
    </ligand>
</feature>
<organism evidence="6 7">
    <name type="scientific">Neolewinella marina</name>
    <dbReference type="NCBI Taxonomy" id="438751"/>
    <lineage>
        <taxon>Bacteria</taxon>
        <taxon>Pseudomonadati</taxon>
        <taxon>Bacteroidota</taxon>
        <taxon>Saprospiria</taxon>
        <taxon>Saprospirales</taxon>
        <taxon>Lewinellaceae</taxon>
        <taxon>Neolewinella</taxon>
    </lineage>
</organism>
<feature type="binding site" evidence="3">
    <location>
        <position position="91"/>
    </location>
    <ligand>
        <name>Mg(2+)</name>
        <dbReference type="ChEBI" id="CHEBI:18420"/>
        <label>1</label>
    </ligand>
</feature>
<feature type="binding site" evidence="3">
    <location>
        <position position="224"/>
    </location>
    <ligand>
        <name>Mg(2+)</name>
        <dbReference type="ChEBI" id="CHEBI:18420"/>
        <label>2</label>
    </ligand>
</feature>
<comment type="subunit">
    <text evidence="3">Homodimer.</text>
</comment>
<dbReference type="InterPro" id="IPR005940">
    <property type="entry name" value="Anthranilate_Pribosyl_Tfrase"/>
</dbReference>
<dbReference type="AlphaFoldDB" id="A0A2G0CF04"/>
<feature type="binding site" evidence="3">
    <location>
        <begin position="89"/>
        <end position="92"/>
    </location>
    <ligand>
        <name>5-phospho-alpha-D-ribose 1-diphosphate</name>
        <dbReference type="ChEBI" id="CHEBI:58017"/>
    </ligand>
</feature>
<dbReference type="InterPro" id="IPR035902">
    <property type="entry name" value="Nuc_phospho_transferase"/>
</dbReference>
<feature type="binding site" evidence="3">
    <location>
        <position position="119"/>
    </location>
    <ligand>
        <name>5-phospho-alpha-D-ribose 1-diphosphate</name>
        <dbReference type="ChEBI" id="CHEBI:58017"/>
    </ligand>
</feature>
<dbReference type="RefSeq" id="WP_099106171.1">
    <property type="nucleotide sequence ID" value="NZ_JAATJF010000001.1"/>
</dbReference>
<dbReference type="InterPro" id="IPR036320">
    <property type="entry name" value="Glycosyl_Trfase_fam3_N_dom_sf"/>
</dbReference>
<dbReference type="Pfam" id="PF02885">
    <property type="entry name" value="Glycos_trans_3N"/>
    <property type="match status" value="1"/>
</dbReference>
<keyword evidence="2 3" id="KW-0808">Transferase</keyword>
<dbReference type="OrthoDB" id="9806430at2"/>
<dbReference type="Gene3D" id="1.20.970.10">
    <property type="entry name" value="Transferase, Pyrimidine Nucleoside Phosphorylase, Chain C"/>
    <property type="match status" value="1"/>
</dbReference>
<comment type="similarity">
    <text evidence="3">Belongs to the anthranilate phosphoribosyltransferase family.</text>
</comment>
<keyword evidence="3" id="KW-0822">Tryptophan biosynthesis</keyword>
<dbReference type="Proteomes" id="UP000226437">
    <property type="component" value="Unassembled WGS sequence"/>
</dbReference>
<evidence type="ECO:0000259" key="4">
    <source>
        <dbReference type="Pfam" id="PF00591"/>
    </source>
</evidence>
<feature type="binding site" evidence="3">
    <location>
        <begin position="107"/>
        <end position="115"/>
    </location>
    <ligand>
        <name>5-phospho-alpha-D-ribose 1-diphosphate</name>
        <dbReference type="ChEBI" id="CHEBI:58017"/>
    </ligand>
</feature>
<feature type="binding site" evidence="3">
    <location>
        <position position="79"/>
    </location>
    <ligand>
        <name>anthranilate</name>
        <dbReference type="ChEBI" id="CHEBI:16567"/>
        <label>1</label>
    </ligand>
</feature>
<feature type="domain" description="Glycosyl transferase family 3 N-terminal" evidence="5">
    <location>
        <begin position="2"/>
        <end position="64"/>
    </location>
</feature>
<dbReference type="EC" id="2.4.2.18" evidence="3"/>
<feature type="binding site" evidence="3">
    <location>
        <position position="225"/>
    </location>
    <ligand>
        <name>Mg(2+)</name>
        <dbReference type="ChEBI" id="CHEBI:18420"/>
        <label>1</label>
    </ligand>
</feature>
<comment type="caution">
    <text evidence="6">The sequence shown here is derived from an EMBL/GenBank/DDBJ whole genome shotgun (WGS) entry which is preliminary data.</text>
</comment>
<feature type="binding site" evidence="3">
    <location>
        <position position="225"/>
    </location>
    <ligand>
        <name>Mg(2+)</name>
        <dbReference type="ChEBI" id="CHEBI:18420"/>
        <label>2</label>
    </ligand>
</feature>
<dbReference type="GO" id="GO:0000287">
    <property type="term" value="F:magnesium ion binding"/>
    <property type="evidence" value="ECO:0007669"/>
    <property type="project" value="UniProtKB-UniRule"/>
</dbReference>
<sequence>MKNLLNQLYARQPLSREAAYITLKRIANGEAAEPEIAAVVSAINMRPPHLSEIQGFRDAMLELAVPFELEGRPTIDIVGTGGDGKNTFNISTLSCFVVAGAGYPVTKHGSYGVSSNVGSSDVLQALGYQFSNDRDKLMADLDRAGICFLHAPLFHPAMKNVVPVRKSLRVRTFFNLLGPLINPARPRYQLFGTYDREVSRIYDYLLQGEENRDYLIVHALDGYDEISLTGGASVRGRRCQAIFYPDDFGLPELSPPSLYGGETPEEGKAIFLGVLEGNCTPEQLAVVSANAGLAIHVIHPERSLPDCVAEARESIESGRARNVLHKLLG</sequence>
<keyword evidence="7" id="KW-1185">Reference proteome</keyword>
<dbReference type="Gene3D" id="3.40.1030.10">
    <property type="entry name" value="Nucleoside phosphorylase/phosphoribosyltransferase catalytic domain"/>
    <property type="match status" value="1"/>
</dbReference>
<feature type="domain" description="Glycosyl transferase family 3" evidence="4">
    <location>
        <begin position="73"/>
        <end position="320"/>
    </location>
</feature>
<keyword evidence="3" id="KW-0057">Aromatic amino acid biosynthesis</keyword>
<accession>A0A2G0CF04</accession>
<keyword evidence="3" id="KW-0479">Metal-binding</keyword>
<dbReference type="GO" id="GO:0000162">
    <property type="term" value="P:L-tryptophan biosynthetic process"/>
    <property type="evidence" value="ECO:0007669"/>
    <property type="project" value="UniProtKB-UniRule"/>
</dbReference>
<dbReference type="UniPathway" id="UPA00035">
    <property type="reaction ID" value="UER00041"/>
</dbReference>
<feature type="binding site" evidence="3">
    <location>
        <position position="87"/>
    </location>
    <ligand>
        <name>5-phospho-alpha-D-ribose 1-diphosphate</name>
        <dbReference type="ChEBI" id="CHEBI:58017"/>
    </ligand>
</feature>
<evidence type="ECO:0000313" key="7">
    <source>
        <dbReference type="Proteomes" id="UP000226437"/>
    </source>
</evidence>
<keyword evidence="3" id="KW-0028">Amino-acid biosynthesis</keyword>
<dbReference type="Pfam" id="PF00591">
    <property type="entry name" value="Glycos_transf_3"/>
    <property type="match status" value="1"/>
</dbReference>
<comment type="function">
    <text evidence="3">Catalyzes the transfer of the phosphoribosyl group of 5-phosphorylribose-1-pyrophosphate (PRPP) to anthranilate to yield N-(5'-phosphoribosyl)-anthranilate (PRA).</text>
</comment>
<dbReference type="EMBL" id="PDLO01000003">
    <property type="protein sequence ID" value="PHK98561.1"/>
    <property type="molecule type" value="Genomic_DNA"/>
</dbReference>
<evidence type="ECO:0000259" key="5">
    <source>
        <dbReference type="Pfam" id="PF02885"/>
    </source>
</evidence>
<comment type="catalytic activity">
    <reaction evidence="3">
        <text>N-(5-phospho-beta-D-ribosyl)anthranilate + diphosphate = 5-phospho-alpha-D-ribose 1-diphosphate + anthranilate</text>
        <dbReference type="Rhea" id="RHEA:11768"/>
        <dbReference type="ChEBI" id="CHEBI:16567"/>
        <dbReference type="ChEBI" id="CHEBI:18277"/>
        <dbReference type="ChEBI" id="CHEBI:33019"/>
        <dbReference type="ChEBI" id="CHEBI:58017"/>
        <dbReference type="EC" id="2.4.2.18"/>
    </reaction>
</comment>
<dbReference type="HAMAP" id="MF_00211">
    <property type="entry name" value="TrpD"/>
    <property type="match status" value="1"/>
</dbReference>
<evidence type="ECO:0000256" key="3">
    <source>
        <dbReference type="HAMAP-Rule" id="MF_00211"/>
    </source>
</evidence>
<name>A0A2G0CF04_9BACT</name>
<evidence type="ECO:0000256" key="1">
    <source>
        <dbReference type="ARBA" id="ARBA00022676"/>
    </source>
</evidence>
<dbReference type="InterPro" id="IPR000312">
    <property type="entry name" value="Glycosyl_Trfase_fam3"/>
</dbReference>